<dbReference type="GO" id="GO:0005829">
    <property type="term" value="C:cytosol"/>
    <property type="evidence" value="ECO:0007669"/>
    <property type="project" value="TreeGrafter"/>
</dbReference>
<feature type="domain" description="MoaB/Mog" evidence="7">
    <location>
        <begin position="19"/>
        <end position="164"/>
    </location>
</feature>
<evidence type="ECO:0000313" key="9">
    <source>
        <dbReference type="Proteomes" id="UP000367750"/>
    </source>
</evidence>
<evidence type="ECO:0000256" key="1">
    <source>
        <dbReference type="ARBA" id="ARBA00003487"/>
    </source>
</evidence>
<evidence type="ECO:0000256" key="6">
    <source>
        <dbReference type="PIRNR" id="PIRNR006443"/>
    </source>
</evidence>
<dbReference type="SUPFAM" id="SSF53218">
    <property type="entry name" value="Molybdenum cofactor biosynthesis proteins"/>
    <property type="match status" value="1"/>
</dbReference>
<dbReference type="UniPathway" id="UPA00344"/>
<dbReference type="SMART" id="SM00852">
    <property type="entry name" value="MoCF_biosynth"/>
    <property type="match status" value="1"/>
</dbReference>
<dbReference type="PANTHER" id="PTHR43232:SF2">
    <property type="entry name" value="MOLYBDENUM COFACTOR BIOSYNTHESIS PROTEIN B"/>
    <property type="match status" value="1"/>
</dbReference>
<reference evidence="8 9" key="1">
    <citation type="submission" date="2019-09" db="EMBL/GenBank/DDBJ databases">
        <title>Bacillus ochoae sp. nov., Paenibacillus whitsoniae sp. nov., Paenibacillus spiritus sp. nov. Isolated from the Mars Exploration Rover during spacecraft assembly.</title>
        <authorList>
            <person name="Seuylemezian A."/>
            <person name="Vaishampayan P."/>
        </authorList>
    </citation>
    <scope>NUCLEOTIDE SEQUENCE [LARGE SCALE GENOMIC DNA]</scope>
    <source>
        <strain evidence="8 9">MER_111</strain>
    </source>
</reference>
<dbReference type="PANTHER" id="PTHR43232">
    <property type="entry name" value="MOLYBDENUM COFACTOR BIOSYNTHESIS PROTEIN B"/>
    <property type="match status" value="1"/>
</dbReference>
<dbReference type="Proteomes" id="UP000367750">
    <property type="component" value="Unassembled WGS sequence"/>
</dbReference>
<dbReference type="FunFam" id="3.40.980.10:FF:000006">
    <property type="entry name" value="Molybdenum cofactor biosynthesis protein B"/>
    <property type="match status" value="1"/>
</dbReference>
<comment type="caution">
    <text evidence="8">The sequence shown here is derived from an EMBL/GenBank/DDBJ whole genome shotgun (WGS) entry which is preliminary data.</text>
</comment>
<dbReference type="InterPro" id="IPR012245">
    <property type="entry name" value="MoaB"/>
</dbReference>
<dbReference type="CDD" id="cd00886">
    <property type="entry name" value="MogA_MoaB"/>
    <property type="match status" value="1"/>
</dbReference>
<name>A0A5J5GFK0_9BACL</name>
<comment type="similarity">
    <text evidence="3 6">Belongs to the MoaB/Mog family.</text>
</comment>
<comment type="pathway">
    <text evidence="2 6">Cofactor biosynthesis; molybdopterin biosynthesis.</text>
</comment>
<evidence type="ECO:0000256" key="3">
    <source>
        <dbReference type="ARBA" id="ARBA00006112"/>
    </source>
</evidence>
<keyword evidence="9" id="KW-1185">Reference proteome</keyword>
<accession>A0A5J5GFK0</accession>
<keyword evidence="5 6" id="KW-0501">Molybdenum cofactor biosynthesis</keyword>
<dbReference type="Gene3D" id="3.40.980.10">
    <property type="entry name" value="MoaB/Mog-like domain"/>
    <property type="match status" value="1"/>
</dbReference>
<dbReference type="Pfam" id="PF00994">
    <property type="entry name" value="MoCF_biosynth"/>
    <property type="match status" value="1"/>
</dbReference>
<evidence type="ECO:0000256" key="5">
    <source>
        <dbReference type="ARBA" id="ARBA00023150"/>
    </source>
</evidence>
<evidence type="ECO:0000259" key="7">
    <source>
        <dbReference type="SMART" id="SM00852"/>
    </source>
</evidence>
<dbReference type="RefSeq" id="WP_150457303.1">
    <property type="nucleotide sequence ID" value="NZ_VYKK01000005.1"/>
</dbReference>
<dbReference type="NCBIfam" id="TIGR00177">
    <property type="entry name" value="molyb_syn"/>
    <property type="match status" value="1"/>
</dbReference>
<dbReference type="EMBL" id="VYKK01000005">
    <property type="protein sequence ID" value="KAA9006473.1"/>
    <property type="molecule type" value="Genomic_DNA"/>
</dbReference>
<dbReference type="OrthoDB" id="9784492at2"/>
<organism evidence="8 9">
    <name type="scientific">Paenibacillus spiritus</name>
    <dbReference type="NCBI Taxonomy" id="2496557"/>
    <lineage>
        <taxon>Bacteria</taxon>
        <taxon>Bacillati</taxon>
        <taxon>Bacillota</taxon>
        <taxon>Bacilli</taxon>
        <taxon>Bacillales</taxon>
        <taxon>Paenibacillaceae</taxon>
        <taxon>Paenibacillus</taxon>
    </lineage>
</organism>
<dbReference type="AlphaFoldDB" id="A0A5J5GFK0"/>
<dbReference type="GO" id="GO:0006777">
    <property type="term" value="P:Mo-molybdopterin cofactor biosynthetic process"/>
    <property type="evidence" value="ECO:0007669"/>
    <property type="project" value="UniProtKB-UniRule"/>
</dbReference>
<dbReference type="InterPro" id="IPR008284">
    <property type="entry name" value="MoCF_biosynth_CS"/>
</dbReference>
<evidence type="ECO:0000313" key="8">
    <source>
        <dbReference type="EMBL" id="KAA9006473.1"/>
    </source>
</evidence>
<comment type="function">
    <text evidence="1 6">May be involved in the biosynthesis of molybdopterin.</text>
</comment>
<dbReference type="InterPro" id="IPR001453">
    <property type="entry name" value="MoaB/Mog_dom"/>
</dbReference>
<dbReference type="InterPro" id="IPR036425">
    <property type="entry name" value="MoaB/Mog-like_dom_sf"/>
</dbReference>
<gene>
    <name evidence="8" type="ORF">F4V43_05855</name>
</gene>
<sequence>MKDSAQEHRSQAPGSVACCVITVSDTRTPETDKSGTLIRDLLQENGHRLESYTIVKDDYDLIRETIYSASTRAGVEAILLTGGTGISPRDSTYEAVTSLMDKNLPGFGELFRLLSFQEDVGPAAMLSRAIAGTIGSKAVFSMPGSAAAVRLAMNRLILPELGHVMREIYKKES</sequence>
<dbReference type="PIRSF" id="PIRSF006443">
    <property type="entry name" value="MoaB"/>
    <property type="match status" value="1"/>
</dbReference>
<proteinExistence type="inferred from homology"/>
<protein>
    <recommendedName>
        <fullName evidence="4 6">Molybdenum cofactor biosynthesis protein B</fullName>
    </recommendedName>
</protein>
<dbReference type="PROSITE" id="PS01078">
    <property type="entry name" value="MOCF_BIOSYNTHESIS_1"/>
    <property type="match status" value="1"/>
</dbReference>
<evidence type="ECO:0000256" key="2">
    <source>
        <dbReference type="ARBA" id="ARBA00005046"/>
    </source>
</evidence>
<evidence type="ECO:0000256" key="4">
    <source>
        <dbReference type="ARBA" id="ARBA00015262"/>
    </source>
</evidence>